<protein>
    <submittedName>
        <fullName evidence="1">Uncharacterized protein</fullName>
    </submittedName>
</protein>
<dbReference type="GO" id="GO:0006357">
    <property type="term" value="P:regulation of transcription by RNA polymerase II"/>
    <property type="evidence" value="ECO:0007669"/>
    <property type="project" value="InterPro"/>
</dbReference>
<evidence type="ECO:0000313" key="2">
    <source>
        <dbReference type="Proteomes" id="UP000268093"/>
    </source>
</evidence>
<dbReference type="EMBL" id="RBNI01005332">
    <property type="protein sequence ID" value="RUP46813.1"/>
    <property type="molecule type" value="Genomic_DNA"/>
</dbReference>
<dbReference type="Pfam" id="PF07544">
    <property type="entry name" value="Med9"/>
    <property type="match status" value="1"/>
</dbReference>
<dbReference type="InterPro" id="IPR011425">
    <property type="entry name" value="Med9"/>
</dbReference>
<dbReference type="GO" id="GO:0003712">
    <property type="term" value="F:transcription coregulator activity"/>
    <property type="evidence" value="ECO:0007669"/>
    <property type="project" value="InterPro"/>
</dbReference>
<dbReference type="Proteomes" id="UP000268093">
    <property type="component" value="Unassembled WGS sequence"/>
</dbReference>
<proteinExistence type="predicted"/>
<keyword evidence="2" id="KW-1185">Reference proteome</keyword>
<accession>A0A433D7K2</accession>
<dbReference type="GO" id="GO:0016592">
    <property type="term" value="C:mediator complex"/>
    <property type="evidence" value="ECO:0007669"/>
    <property type="project" value="InterPro"/>
</dbReference>
<reference evidence="1 2" key="1">
    <citation type="journal article" date="2018" name="New Phytol.">
        <title>Phylogenomics of Endogonaceae and evolution of mycorrhizas within Mucoromycota.</title>
        <authorList>
            <person name="Chang Y."/>
            <person name="Desiro A."/>
            <person name="Na H."/>
            <person name="Sandor L."/>
            <person name="Lipzen A."/>
            <person name="Clum A."/>
            <person name="Barry K."/>
            <person name="Grigoriev I.V."/>
            <person name="Martin F.M."/>
            <person name="Stajich J.E."/>
            <person name="Smith M.E."/>
            <person name="Bonito G."/>
            <person name="Spatafora J.W."/>
        </authorList>
    </citation>
    <scope>NUCLEOTIDE SEQUENCE [LARGE SCALE GENOMIC DNA]</scope>
    <source>
        <strain evidence="1 2">GMNB39</strain>
    </source>
</reference>
<name>A0A433D7K2_9FUNG</name>
<evidence type="ECO:0000313" key="1">
    <source>
        <dbReference type="EMBL" id="RUP46813.1"/>
    </source>
</evidence>
<comment type="caution">
    <text evidence="1">The sequence shown here is derived from an EMBL/GenBank/DDBJ whole genome shotgun (WGS) entry which is preliminary data.</text>
</comment>
<sequence>MATPSTTSNYPSVPATPTATTMPYQFQRSDFTLLPQLAQILERLEQGQDLAEIGRAVKGLNESFVRCQRILDQLPGADLSREEQENQLRQETQVLTLKKAQLRQYMNLPLISAQLVDEAGSLLAETESVTIFEPMDIGSG</sequence>
<gene>
    <name evidence="1" type="ORF">BC936DRAFT_146494</name>
</gene>
<organism evidence="1 2">
    <name type="scientific">Jimgerdemannia flammicorona</name>
    <dbReference type="NCBI Taxonomy" id="994334"/>
    <lineage>
        <taxon>Eukaryota</taxon>
        <taxon>Fungi</taxon>
        <taxon>Fungi incertae sedis</taxon>
        <taxon>Mucoromycota</taxon>
        <taxon>Mucoromycotina</taxon>
        <taxon>Endogonomycetes</taxon>
        <taxon>Endogonales</taxon>
        <taxon>Endogonaceae</taxon>
        <taxon>Jimgerdemannia</taxon>
    </lineage>
</organism>
<dbReference type="OrthoDB" id="5528926at2759"/>